<protein>
    <submittedName>
        <fullName evidence="3">Vanomycin resistance protein VanB</fullName>
    </submittedName>
</protein>
<organism evidence="3 4">
    <name type="scientific">Hoyosella rhizosphaerae</name>
    <dbReference type="NCBI Taxonomy" id="1755582"/>
    <lineage>
        <taxon>Bacteria</taxon>
        <taxon>Bacillati</taxon>
        <taxon>Actinomycetota</taxon>
        <taxon>Actinomycetes</taxon>
        <taxon>Mycobacteriales</taxon>
        <taxon>Hoyosellaceae</taxon>
        <taxon>Hoyosella</taxon>
    </lineage>
</organism>
<dbReference type="PANTHER" id="PTHR35788">
    <property type="entry name" value="EXPORTED PROTEIN-RELATED"/>
    <property type="match status" value="1"/>
</dbReference>
<dbReference type="InterPro" id="IPR022029">
    <property type="entry name" value="YoaR-like_PG-bd"/>
</dbReference>
<dbReference type="Proteomes" id="UP000641514">
    <property type="component" value="Unassembled WGS sequence"/>
</dbReference>
<dbReference type="InterPro" id="IPR052913">
    <property type="entry name" value="Glycopeptide_resist_protein"/>
</dbReference>
<name>A0A916U4N3_9ACTN</name>
<dbReference type="Pfam" id="PF04294">
    <property type="entry name" value="VanW"/>
    <property type="match status" value="1"/>
</dbReference>
<dbReference type="InterPro" id="IPR007391">
    <property type="entry name" value="Vancomycin_resist_VanW"/>
</dbReference>
<evidence type="ECO:0000313" key="4">
    <source>
        <dbReference type="Proteomes" id="UP000641514"/>
    </source>
</evidence>
<keyword evidence="4" id="KW-1185">Reference proteome</keyword>
<reference evidence="3" key="2">
    <citation type="submission" date="2020-09" db="EMBL/GenBank/DDBJ databases">
        <authorList>
            <person name="Sun Q."/>
            <person name="Zhou Y."/>
        </authorList>
    </citation>
    <scope>NUCLEOTIDE SEQUENCE</scope>
    <source>
        <strain evidence="3">CGMCC 1.15478</strain>
    </source>
</reference>
<dbReference type="EMBL" id="BMJH01000001">
    <property type="protein sequence ID" value="GGC57399.1"/>
    <property type="molecule type" value="Genomic_DNA"/>
</dbReference>
<sequence>MTDESQDQSEADDVEATADDPKLRSRTRILVIAGAAIVAIAGAAYITDIVVTKDSTVRGAHVLGTDIGGLTPAAAEEKLRASVGERVTTPITVVAGDVTTEVVPRDAGLEFDFSSTASRAAQQSLNPFTRAASFFRETDIPHRYTVDVEKLDETVERLAFEVNREPQHGGIAFDGAEPVVELPRQGQQLLEQSARSHILRTWGDGSVIELRTDVVPVELTEDDVRTTFETIAEPALANELVVKGTGSATATLPRDRIGEVLSFAIEDGELRHSFDRDAAEKILAPQLSSTEFNPTNATVLIGNSGPYVVADTSGSKILWDDTLRDFDSVMLQVDDRTVDAEYEEVVAEFRTADANALGIREVVAEFTTGGFAQASGINIRRAAQQVNGAIVRPGATFSLNGWTGSRGTAQGYVKSGIILNGRPSEAIGGGVSQFATTLFNAAYFAGMDDVEHQEHSYYIPRYPAGREATVWEGAIDVKFHNPYDTGVLIQSWGTASNVTVRIWGTKTVNVQSINGGRWAYTSPQRVTLPAGPNCVPSEGAQGFTTSDTRVIRSALTGAEISRSTRTVRYDPQPNVVCR</sequence>
<keyword evidence="1" id="KW-1133">Transmembrane helix</keyword>
<evidence type="ECO:0000313" key="3">
    <source>
        <dbReference type="EMBL" id="GGC57399.1"/>
    </source>
</evidence>
<comment type="caution">
    <text evidence="3">The sequence shown here is derived from an EMBL/GenBank/DDBJ whole genome shotgun (WGS) entry which is preliminary data.</text>
</comment>
<keyword evidence="1" id="KW-0472">Membrane</keyword>
<feature type="domain" description="YoaR-like putative peptidoglycan binding" evidence="2">
    <location>
        <begin position="256"/>
        <end position="338"/>
    </location>
</feature>
<evidence type="ECO:0000259" key="2">
    <source>
        <dbReference type="Pfam" id="PF12229"/>
    </source>
</evidence>
<keyword evidence="1" id="KW-0812">Transmembrane</keyword>
<gene>
    <name evidence="3" type="ORF">GCM10011410_07380</name>
</gene>
<accession>A0A916U4N3</accession>
<feature type="transmembrane region" description="Helical" evidence="1">
    <location>
        <begin position="29"/>
        <end position="46"/>
    </location>
</feature>
<evidence type="ECO:0000256" key="1">
    <source>
        <dbReference type="SAM" id="Phobius"/>
    </source>
</evidence>
<proteinExistence type="predicted"/>
<reference evidence="3" key="1">
    <citation type="journal article" date="2014" name="Int. J. Syst. Evol. Microbiol.">
        <title>Complete genome sequence of Corynebacterium casei LMG S-19264T (=DSM 44701T), isolated from a smear-ripened cheese.</title>
        <authorList>
            <consortium name="US DOE Joint Genome Institute (JGI-PGF)"/>
            <person name="Walter F."/>
            <person name="Albersmeier A."/>
            <person name="Kalinowski J."/>
            <person name="Ruckert C."/>
        </authorList>
    </citation>
    <scope>NUCLEOTIDE SEQUENCE</scope>
    <source>
        <strain evidence="3">CGMCC 1.15478</strain>
    </source>
</reference>
<dbReference type="PANTHER" id="PTHR35788:SF1">
    <property type="entry name" value="EXPORTED PROTEIN"/>
    <property type="match status" value="1"/>
</dbReference>
<dbReference type="RefSeq" id="WP_188670756.1">
    <property type="nucleotide sequence ID" value="NZ_BMJH01000001.1"/>
</dbReference>
<dbReference type="Pfam" id="PF12229">
    <property type="entry name" value="PG_binding_4"/>
    <property type="match status" value="1"/>
</dbReference>
<dbReference type="AlphaFoldDB" id="A0A916U4N3"/>